<dbReference type="GO" id="GO:0016740">
    <property type="term" value="F:transferase activity"/>
    <property type="evidence" value="ECO:0007669"/>
    <property type="project" value="UniProtKB-KW"/>
</dbReference>
<dbReference type="GO" id="GO:0005829">
    <property type="term" value="C:cytosol"/>
    <property type="evidence" value="ECO:0007669"/>
    <property type="project" value="TreeGrafter"/>
</dbReference>
<dbReference type="PANTHER" id="PTHR12510">
    <property type="entry name" value="TROPONIN C-AKIN-1 PROTEIN"/>
    <property type="match status" value="1"/>
</dbReference>
<dbReference type="SUPFAM" id="SSF110857">
    <property type="entry name" value="Gamma-glutamyl cyclotransferase-like"/>
    <property type="match status" value="1"/>
</dbReference>
<name>A0A199UHF0_ANACO</name>
<dbReference type="InterPro" id="IPR013024">
    <property type="entry name" value="GGCT-like"/>
</dbReference>
<dbReference type="InterPro" id="IPR039126">
    <property type="entry name" value="GGACT"/>
</dbReference>
<organism evidence="6 7">
    <name type="scientific">Ananas comosus</name>
    <name type="common">Pineapple</name>
    <name type="synonym">Ananas ananas</name>
    <dbReference type="NCBI Taxonomy" id="4615"/>
    <lineage>
        <taxon>Eukaryota</taxon>
        <taxon>Viridiplantae</taxon>
        <taxon>Streptophyta</taxon>
        <taxon>Embryophyta</taxon>
        <taxon>Tracheophyta</taxon>
        <taxon>Spermatophyta</taxon>
        <taxon>Magnoliopsida</taxon>
        <taxon>Liliopsida</taxon>
        <taxon>Poales</taxon>
        <taxon>Bromeliaceae</taxon>
        <taxon>Bromelioideae</taxon>
        <taxon>Ananas</taxon>
    </lineage>
</organism>
<comment type="caution">
    <text evidence="6">The sequence shown here is derived from an EMBL/GenBank/DDBJ whole genome shotgun (WGS) entry which is preliminary data.</text>
</comment>
<feature type="region of interest" description="Disordered" evidence="4">
    <location>
        <begin position="1"/>
        <end position="69"/>
    </location>
</feature>
<evidence type="ECO:0000256" key="3">
    <source>
        <dbReference type="RuleBase" id="RU367036"/>
    </source>
</evidence>
<comment type="function">
    <text evidence="1">Putative gamma-glutamylcyclotransferase.</text>
</comment>
<comment type="similarity">
    <text evidence="2 3">Belongs to the gamma-glutamylcyclotransferase family.</text>
</comment>
<evidence type="ECO:0000256" key="1">
    <source>
        <dbReference type="ARBA" id="ARBA00002782"/>
    </source>
</evidence>
<feature type="compositionally biased region" description="Pro residues" evidence="4">
    <location>
        <begin position="54"/>
        <end position="64"/>
    </location>
</feature>
<evidence type="ECO:0000313" key="7">
    <source>
        <dbReference type="Proteomes" id="UP000092600"/>
    </source>
</evidence>
<dbReference type="GO" id="GO:0061929">
    <property type="term" value="F:gamma-glutamylaminecyclotransferase activity"/>
    <property type="evidence" value="ECO:0007669"/>
    <property type="project" value="InterPro"/>
</dbReference>
<proteinExistence type="inferred from homology"/>
<dbReference type="Proteomes" id="UP000092600">
    <property type="component" value="Unassembled WGS sequence"/>
</dbReference>
<feature type="domain" description="Gamma-glutamylcyclotransferase AIG2-like" evidence="5">
    <location>
        <begin position="54"/>
        <end position="131"/>
    </location>
</feature>
<dbReference type="CDD" id="cd06661">
    <property type="entry name" value="GGCT_like"/>
    <property type="match status" value="1"/>
</dbReference>
<protein>
    <recommendedName>
        <fullName evidence="3">Gamma-glutamylcyclotransferase family protein</fullName>
    </recommendedName>
</protein>
<evidence type="ECO:0000256" key="4">
    <source>
        <dbReference type="SAM" id="MobiDB-lite"/>
    </source>
</evidence>
<dbReference type="STRING" id="4615.A0A199UHF0"/>
<dbReference type="AlphaFoldDB" id="A0A199UHF0"/>
<dbReference type="EMBL" id="LSRQ01008292">
    <property type="protein sequence ID" value="OAY63995.1"/>
    <property type="molecule type" value="Genomic_DNA"/>
</dbReference>
<dbReference type="PANTHER" id="PTHR12510:SF5">
    <property type="entry name" value="GAMMA-GLUTAMYLCYCLOTRANSFERASE FAMILY PROTEIN"/>
    <property type="match status" value="1"/>
</dbReference>
<feature type="compositionally biased region" description="Low complexity" evidence="4">
    <location>
        <begin position="16"/>
        <end position="36"/>
    </location>
</feature>
<evidence type="ECO:0000259" key="5">
    <source>
        <dbReference type="Pfam" id="PF06094"/>
    </source>
</evidence>
<dbReference type="Gene3D" id="3.10.490.10">
    <property type="entry name" value="Gamma-glutamyl cyclotransferase-like"/>
    <property type="match status" value="1"/>
</dbReference>
<keyword evidence="6" id="KW-0808">Transferase</keyword>
<evidence type="ECO:0000256" key="2">
    <source>
        <dbReference type="ARBA" id="ARBA00008861"/>
    </source>
</evidence>
<reference evidence="6 7" key="1">
    <citation type="journal article" date="2016" name="DNA Res.">
        <title>The draft genome of MD-2 pineapple using hybrid error correction of long reads.</title>
        <authorList>
            <person name="Redwan R.M."/>
            <person name="Saidin A."/>
            <person name="Kumar S.V."/>
        </authorList>
    </citation>
    <scope>NUCLEOTIDE SEQUENCE [LARGE SCALE GENOMIC DNA]</scope>
    <source>
        <strain evidence="7">cv. MD2</strain>
        <tissue evidence="6">Leaf</tissue>
    </source>
</reference>
<dbReference type="InterPro" id="IPR009288">
    <property type="entry name" value="AIG2-like_dom"/>
</dbReference>
<accession>A0A199UHF0</accession>
<evidence type="ECO:0000313" key="6">
    <source>
        <dbReference type="EMBL" id="OAY63995.1"/>
    </source>
</evidence>
<dbReference type="InterPro" id="IPR036568">
    <property type="entry name" value="GGCT-like_sf"/>
</dbReference>
<gene>
    <name evidence="6" type="ORF">ACMD2_04008</name>
</gene>
<feature type="compositionally biased region" description="Basic residues" evidence="4">
    <location>
        <begin position="37"/>
        <end position="46"/>
    </location>
</feature>
<dbReference type="Pfam" id="PF06094">
    <property type="entry name" value="GGACT"/>
    <property type="match status" value="1"/>
</dbReference>
<sequence length="176" mass="19040">MARDDDGAHLVFVGGSRTTASSPTSPRAATRCSSPARRARPRRRRTQPSSSAPGPSPSSSPSPALPVSGELLSLSPRALALLDRFEGVPLSIYERRPISIAIPAPPPSSDEVVVVEAEAYYAHRSYAAEMWRRCGERGIEGGEYTPDAARAYVTRPERPSDASLLDEVRRFLAPRD</sequence>